<accession>A0A2S0NH94</accession>
<dbReference type="Proteomes" id="UP000237889">
    <property type="component" value="Chromosome"/>
</dbReference>
<evidence type="ECO:0000256" key="1">
    <source>
        <dbReference type="ARBA" id="ARBA00004651"/>
    </source>
</evidence>
<gene>
    <name evidence="7" type="ORF">C6569_20885</name>
</gene>
<dbReference type="AlphaFoldDB" id="A0A2S0NH94"/>
<evidence type="ECO:0000256" key="4">
    <source>
        <dbReference type="ARBA" id="ARBA00022989"/>
    </source>
</evidence>
<dbReference type="RefSeq" id="WP_106750671.1">
    <property type="nucleotide sequence ID" value="NZ_CP027668.1"/>
</dbReference>
<feature type="transmembrane region" description="Helical" evidence="6">
    <location>
        <begin position="71"/>
        <end position="91"/>
    </location>
</feature>
<keyword evidence="4 6" id="KW-1133">Transmembrane helix</keyword>
<feature type="transmembrane region" description="Helical" evidence="6">
    <location>
        <begin position="222"/>
        <end position="242"/>
    </location>
</feature>
<dbReference type="Pfam" id="PF02653">
    <property type="entry name" value="BPD_transp_2"/>
    <property type="match status" value="1"/>
</dbReference>
<feature type="transmembrane region" description="Helical" evidence="6">
    <location>
        <begin position="173"/>
        <end position="192"/>
    </location>
</feature>
<proteinExistence type="predicted"/>
<name>A0A2S0NH94_9HYPH</name>
<feature type="transmembrane region" description="Helical" evidence="6">
    <location>
        <begin position="97"/>
        <end position="117"/>
    </location>
</feature>
<feature type="transmembrane region" description="Helical" evidence="6">
    <location>
        <begin position="44"/>
        <end position="64"/>
    </location>
</feature>
<evidence type="ECO:0000313" key="7">
    <source>
        <dbReference type="EMBL" id="AVO47301.1"/>
    </source>
</evidence>
<feature type="transmembrane region" description="Helical" evidence="6">
    <location>
        <begin position="312"/>
        <end position="330"/>
    </location>
</feature>
<dbReference type="InterPro" id="IPR001851">
    <property type="entry name" value="ABC_transp_permease"/>
</dbReference>
<dbReference type="InterPro" id="IPR043428">
    <property type="entry name" value="LivM-like"/>
</dbReference>
<dbReference type="GO" id="GO:0005886">
    <property type="term" value="C:plasma membrane"/>
    <property type="evidence" value="ECO:0007669"/>
    <property type="project" value="UniProtKB-SubCell"/>
</dbReference>
<dbReference type="EMBL" id="CP027668">
    <property type="protein sequence ID" value="AVO47301.1"/>
    <property type="molecule type" value="Genomic_DNA"/>
</dbReference>
<evidence type="ECO:0000256" key="2">
    <source>
        <dbReference type="ARBA" id="ARBA00022475"/>
    </source>
</evidence>
<evidence type="ECO:0000256" key="6">
    <source>
        <dbReference type="SAM" id="Phobius"/>
    </source>
</evidence>
<dbReference type="PANTHER" id="PTHR30482:SF5">
    <property type="entry name" value="ABC TRANSPORTER PERMEASE PROTEIN"/>
    <property type="match status" value="1"/>
</dbReference>
<comment type="subcellular location">
    <subcellularLocation>
        <location evidence="1">Cell membrane</location>
        <topology evidence="1">Multi-pass membrane protein</topology>
    </subcellularLocation>
</comment>
<reference evidence="7 8" key="1">
    <citation type="submission" date="2018-03" db="EMBL/GenBank/DDBJ databases">
        <title>Genome sequencing of Phreatobacter sp.</title>
        <authorList>
            <person name="Kim S.-J."/>
            <person name="Heo J."/>
            <person name="Kwon S.-W."/>
        </authorList>
    </citation>
    <scope>NUCLEOTIDE SEQUENCE [LARGE SCALE GENOMIC DNA]</scope>
    <source>
        <strain evidence="7 8">S-12</strain>
    </source>
</reference>
<evidence type="ECO:0000256" key="5">
    <source>
        <dbReference type="ARBA" id="ARBA00023136"/>
    </source>
</evidence>
<organism evidence="7 8">
    <name type="scientific">Phreatobacter cathodiphilus</name>
    <dbReference type="NCBI Taxonomy" id="1868589"/>
    <lineage>
        <taxon>Bacteria</taxon>
        <taxon>Pseudomonadati</taxon>
        <taxon>Pseudomonadota</taxon>
        <taxon>Alphaproteobacteria</taxon>
        <taxon>Hyphomicrobiales</taxon>
        <taxon>Phreatobacteraceae</taxon>
        <taxon>Phreatobacter</taxon>
    </lineage>
</organism>
<dbReference type="PANTHER" id="PTHR30482">
    <property type="entry name" value="HIGH-AFFINITY BRANCHED-CHAIN AMINO ACID TRANSPORT SYSTEM PERMEASE"/>
    <property type="match status" value="1"/>
</dbReference>
<keyword evidence="5 6" id="KW-0472">Membrane</keyword>
<dbReference type="KEGG" id="phr:C6569_20885"/>
<protein>
    <submittedName>
        <fullName evidence="7">Branched-chain amino acid ABC transporter permease</fullName>
    </submittedName>
</protein>
<feature type="transmembrane region" description="Helical" evidence="6">
    <location>
        <begin position="254"/>
        <end position="280"/>
    </location>
</feature>
<feature type="transmembrane region" description="Helical" evidence="6">
    <location>
        <begin position="124"/>
        <end position="145"/>
    </location>
</feature>
<feature type="transmembrane region" description="Helical" evidence="6">
    <location>
        <begin position="21"/>
        <end position="38"/>
    </location>
</feature>
<sequence>MRVGTAKESYAADEGLFKTDTQKVWFGLLLAALVLYPLHGSNYWMFLAVLVMINVISTTGLNILTGYTGQVSLGHAAFMAVGAYTVAFFDGRFGTPVLLNLVLAGAVAAGIGYLVGLPSLRIKGLYLAIATLAASVILGFVFLNWTPVTGGLRGLNVPTARIAGIEMATPDRLYWLVMPICVVMVLAAKNLFRTRVGRAFIAIRDRDISAEIIGISLFKYKLMSFAISSFYAGVAGGLWAYLFRVVTPESFPALASIFFLAAVIVGGAGTIVGGIFGAVFMTLIPEFLKLSATALVPWFPDASIYLAPVRNIIFGLLIIGFLIFEPMGLAEMWRRTRRYFALWPFRT</sequence>
<keyword evidence="3 6" id="KW-0812">Transmembrane</keyword>
<dbReference type="GO" id="GO:0015658">
    <property type="term" value="F:branched-chain amino acid transmembrane transporter activity"/>
    <property type="evidence" value="ECO:0007669"/>
    <property type="project" value="InterPro"/>
</dbReference>
<keyword evidence="2" id="KW-1003">Cell membrane</keyword>
<evidence type="ECO:0000313" key="8">
    <source>
        <dbReference type="Proteomes" id="UP000237889"/>
    </source>
</evidence>
<dbReference type="CDD" id="cd06581">
    <property type="entry name" value="TM_PBP1_LivM_like"/>
    <property type="match status" value="1"/>
</dbReference>
<dbReference type="OrthoDB" id="9804361at2"/>
<keyword evidence="8" id="KW-1185">Reference proteome</keyword>
<evidence type="ECO:0000256" key="3">
    <source>
        <dbReference type="ARBA" id="ARBA00022692"/>
    </source>
</evidence>